<feature type="domain" description="Glycosyl transferase family 1" evidence="3">
    <location>
        <begin position="847"/>
        <end position="999"/>
    </location>
</feature>
<gene>
    <name evidence="4" type="primary">tagE_2</name>
    <name evidence="4" type="ORF">SB6408_02114</name>
</gene>
<reference evidence="4 5" key="1">
    <citation type="submission" date="2019-07" db="EMBL/GenBank/DDBJ databases">
        <authorList>
            <person name="Brisse S."/>
            <person name="Rodrigues C."/>
            <person name="Thorpe H."/>
        </authorList>
    </citation>
    <scope>NUCLEOTIDE SEQUENCE [LARGE SCALE GENOMIC DNA]</scope>
    <source>
        <strain evidence="4">SB6408</strain>
    </source>
</reference>
<dbReference type="Pfam" id="PF00534">
    <property type="entry name" value="Glycos_transf_1"/>
    <property type="match status" value="1"/>
</dbReference>
<accession>A0A564NCC8</accession>
<dbReference type="PANTHER" id="PTHR12526:SF629">
    <property type="entry name" value="TEICHURONIC ACID BIOSYNTHESIS GLYCOSYLTRANSFERASE TUAH-RELATED"/>
    <property type="match status" value="1"/>
</dbReference>
<dbReference type="PANTHER" id="PTHR12526">
    <property type="entry name" value="GLYCOSYLTRANSFERASE"/>
    <property type="match status" value="1"/>
</dbReference>
<dbReference type="GO" id="GO:0005975">
    <property type="term" value="P:carbohydrate metabolic process"/>
    <property type="evidence" value="ECO:0007669"/>
    <property type="project" value="InterPro"/>
</dbReference>
<dbReference type="SUPFAM" id="SSF48239">
    <property type="entry name" value="Terpenoid cyclases/Protein prenyltransferases"/>
    <property type="match status" value="1"/>
</dbReference>
<dbReference type="EMBL" id="CABGHF010000045">
    <property type="protein sequence ID" value="VUT03620.1"/>
    <property type="molecule type" value="Genomic_DNA"/>
</dbReference>
<evidence type="ECO:0000313" key="5">
    <source>
        <dbReference type="Proteomes" id="UP000318370"/>
    </source>
</evidence>
<keyword evidence="2 4" id="KW-0808">Transferase</keyword>
<keyword evidence="1" id="KW-0328">Glycosyltransferase</keyword>
<dbReference type="RefSeq" id="WP_142463905.1">
    <property type="nucleotide sequence ID" value="NZ_CABGHF010000045.1"/>
</dbReference>
<dbReference type="InterPro" id="IPR001296">
    <property type="entry name" value="Glyco_trans_1"/>
</dbReference>
<dbReference type="InterPro" id="IPR008930">
    <property type="entry name" value="Terpenoid_cyclase/PrenylTrfase"/>
</dbReference>
<sequence>MALSDLLQHACFQAKKLTSAALPSDYPAWVIFFSVSDGKERAHVHIATGTSFDLAWLAGARALQAWRKKQDNEPQWLRVDVVDSVEKLSWQSLNQKFAITKRNYFRFGLSFDPQFSCAILEQEIAGNALLYDGDNGVVAPNSVNLQNYGERRFKQTLNWPEDLQQPLWRFKTLGVFCDRFGAKVIEHAGGSSGYRAIGENWQEECLADVIKKGTDYLSRQVKKDGLYHYGWFPCFDRPVRSYNALRHASSTYSLIEGWEATRQPAVRQAIDRAIAYLVSNLIEVRTLENGRDAAFLCDVGDEIKLGGNVVSILALVKYTETTGDRQYLPLMEQLATGIAYMQDPASGEFVHVLNSNDLSLKSKFRIIYYDGEAAFALMRLYGLTKAPLWLEMVEKAFVHFIKNKHWQHHDHWLSYCVNELTRFRPEEKYFRFGLSNVRDHLDFVLHRVTTYPTLLELMMAASEMVTRLDASPEHRHLLSDFDQQKFWQALETRARYLLNGFFWPELAMFFKNPARIVNSFFIRHHSYRVRIDDVEHYLSGFIAYQKYHLAAKKRLFQQNDAQSLNDATPVFLLETLRDVGNGIEVAAMRRAKLFTGHLRTVPWLVTAQWNADLPKTVAVLKARGALPEEVPVYNVYQWLRDCLEMKTISGLAPLVGNIELRHAVSPAADLPVGKHNYLLRPQGRIIEDYLDSAGNILLRKSFDEKKGNVQLSHLEIALADGEIKRFTQEEAFFAWMLETMLSGRGRWHFIVDKNKTWKNFVCSRPAQRMTCSLSAIIHSHHQLSNGELKSSYRHILQQPDLVDTLIVLTDEQWQDLQQEGFPHKQMVVIPNHLDNSNIPAAPQKIPSRTVIYLARYSAEKQHTLLLNAFRNVLAVIPDAQLHTYGVGPLRRNLSAQVAEWGMEGAIHINGFTSDIEQAHKTACCTVLCSTQEGQSISAVEAMAYGTPLISFAIKYGPRDILQDRQAGILVPCDDEDALAAALIKVISDKALQQSMQQAALSNAQRYYASAIARRWAAWQQASERLIYAEPVVDIGEAKKGHPTANVR</sequence>
<organism evidence="4 5">
    <name type="scientific">Klebsiella spallanzanii</name>
    <dbReference type="NCBI Taxonomy" id="2587528"/>
    <lineage>
        <taxon>Bacteria</taxon>
        <taxon>Pseudomonadati</taxon>
        <taxon>Pseudomonadota</taxon>
        <taxon>Gammaproteobacteria</taxon>
        <taxon>Enterobacterales</taxon>
        <taxon>Enterobacteriaceae</taxon>
        <taxon>Klebsiella/Raoultella group</taxon>
        <taxon>Klebsiella</taxon>
    </lineage>
</organism>
<evidence type="ECO:0000256" key="2">
    <source>
        <dbReference type="ARBA" id="ARBA00022679"/>
    </source>
</evidence>
<dbReference type="GO" id="GO:0016757">
    <property type="term" value="F:glycosyltransferase activity"/>
    <property type="evidence" value="ECO:0007669"/>
    <property type="project" value="UniProtKB-KW"/>
</dbReference>
<evidence type="ECO:0000256" key="1">
    <source>
        <dbReference type="ARBA" id="ARBA00022676"/>
    </source>
</evidence>
<dbReference type="Proteomes" id="UP000318370">
    <property type="component" value="Unassembled WGS sequence"/>
</dbReference>
<dbReference type="SUPFAM" id="SSF48208">
    <property type="entry name" value="Six-hairpin glycosidases"/>
    <property type="match status" value="1"/>
</dbReference>
<name>A0A564NCC8_9ENTR</name>
<dbReference type="SUPFAM" id="SSF53756">
    <property type="entry name" value="UDP-Glycosyltransferase/glycogen phosphorylase"/>
    <property type="match status" value="1"/>
</dbReference>
<proteinExistence type="predicted"/>
<dbReference type="AlphaFoldDB" id="A0A564NCC8"/>
<dbReference type="GO" id="GO:1901135">
    <property type="term" value="P:carbohydrate derivative metabolic process"/>
    <property type="evidence" value="ECO:0007669"/>
    <property type="project" value="UniProtKB-ARBA"/>
</dbReference>
<evidence type="ECO:0000259" key="3">
    <source>
        <dbReference type="Pfam" id="PF00534"/>
    </source>
</evidence>
<dbReference type="InterPro" id="IPR008928">
    <property type="entry name" value="6-hairpin_glycosidase_sf"/>
</dbReference>
<protein>
    <submittedName>
        <fullName evidence="4">Poly(Glycerol-phosphate) alpha-glucosyltransferase</fullName>
    </submittedName>
</protein>
<evidence type="ECO:0000313" key="4">
    <source>
        <dbReference type="EMBL" id="VUT03620.1"/>
    </source>
</evidence>
<dbReference type="Gene3D" id="3.40.50.2000">
    <property type="entry name" value="Glycogen Phosphorylase B"/>
    <property type="match status" value="3"/>
</dbReference>